<sequence>MQRLSPLKALSVPPNALRNQSRQALQMNQKVNSCLET</sequence>
<keyword evidence="3" id="KW-1185">Reference proteome</keyword>
<dbReference type="Proteomes" id="UP000018217">
    <property type="component" value="Unassembled WGS sequence"/>
</dbReference>
<dbReference type="STRING" id="1161919.EPIR_0418"/>
<organism evidence="2 3">
    <name type="scientific">Erwinia piriflorinigrans CFBP 5888</name>
    <dbReference type="NCBI Taxonomy" id="1161919"/>
    <lineage>
        <taxon>Bacteria</taxon>
        <taxon>Pseudomonadati</taxon>
        <taxon>Pseudomonadota</taxon>
        <taxon>Gammaproteobacteria</taxon>
        <taxon>Enterobacterales</taxon>
        <taxon>Erwiniaceae</taxon>
        <taxon>Erwinia</taxon>
    </lineage>
</organism>
<dbReference type="EMBL" id="CAHS01000006">
    <property type="protein sequence ID" value="CCG85783.1"/>
    <property type="molecule type" value="Genomic_DNA"/>
</dbReference>
<feature type="compositionally biased region" description="Polar residues" evidence="1">
    <location>
        <begin position="17"/>
        <end position="37"/>
    </location>
</feature>
<evidence type="ECO:0000313" key="2">
    <source>
        <dbReference type="EMBL" id="CCG85783.1"/>
    </source>
</evidence>
<dbReference type="AlphaFoldDB" id="V5Z494"/>
<evidence type="ECO:0000313" key="3">
    <source>
        <dbReference type="Proteomes" id="UP000018217"/>
    </source>
</evidence>
<feature type="region of interest" description="Disordered" evidence="1">
    <location>
        <begin position="1"/>
        <end position="37"/>
    </location>
</feature>
<evidence type="ECO:0000256" key="1">
    <source>
        <dbReference type="SAM" id="MobiDB-lite"/>
    </source>
</evidence>
<gene>
    <name evidence="2" type="ORF">EPIR_0418</name>
</gene>
<reference evidence="2 3" key="1">
    <citation type="journal article" date="2013" name="Syst. Appl. Microbiol.">
        <title>Phylogenetic position and virulence apparatus of the pear flower necrosis pathogen Erwinia piriflorinigrans CFBP 5888T as assessed by comparative genomics.</title>
        <authorList>
            <person name="Smits T.H."/>
            <person name="Rezzonico F."/>
            <person name="Lopez M.M."/>
            <person name="Blom J."/>
            <person name="Goesmann A."/>
            <person name="Frey J.E."/>
            <person name="Duffy B."/>
        </authorList>
    </citation>
    <scope>NUCLEOTIDE SEQUENCE [LARGE SCALE GENOMIC DNA]</scope>
    <source>
        <strain evidence="3">CFBP5888</strain>
    </source>
</reference>
<comment type="caution">
    <text evidence="2">The sequence shown here is derived from an EMBL/GenBank/DDBJ whole genome shotgun (WGS) entry which is preliminary data.</text>
</comment>
<name>V5Z494_9GAMM</name>
<accession>V5Z494</accession>
<proteinExistence type="predicted"/>
<protein>
    <submittedName>
        <fullName evidence="2">Uncharacterized protein</fullName>
    </submittedName>
</protein>